<feature type="transmembrane region" description="Helical" evidence="13">
    <location>
        <begin position="59"/>
        <end position="83"/>
    </location>
</feature>
<evidence type="ECO:0000256" key="2">
    <source>
        <dbReference type="ARBA" id="ARBA00004050"/>
    </source>
</evidence>
<keyword evidence="11 13" id="KW-0472">Membrane</keyword>
<comment type="cofactor">
    <cofactor evidence="1">
        <name>heme</name>
        <dbReference type="ChEBI" id="CHEBI:30413"/>
    </cofactor>
</comment>
<reference evidence="14 15" key="1">
    <citation type="submission" date="2021-04" db="EMBL/GenBank/DDBJ databases">
        <title>Genomics, taxonomy and metabolism of representatives of sulfur bacteria of the genus Thiothrix: Thiothrix fructosivorans QT, Thiothrix unzii A1T and three new species, Thiothrix subterranea sp. nov., Thiothrix litoralis sp. nov. and 'Candidatus Thiothrix anitrata' sp. nov.</title>
        <authorList>
            <person name="Ravin N.V."/>
            <person name="Smolyakov D."/>
            <person name="Rudenko T.S."/>
            <person name="Mardanov A.V."/>
            <person name="Beletsky A.V."/>
            <person name="Markov N.D."/>
            <person name="Fomenkov A.I."/>
            <person name="Roberts R.J."/>
            <person name="Karnachuk O.V."/>
            <person name="Novikov A."/>
            <person name="Grabovich M.Y."/>
        </authorList>
    </citation>
    <scope>NUCLEOTIDE SEQUENCE [LARGE SCALE GENOMIC DNA]</scope>
    <source>
        <strain evidence="14 15">AS</strain>
    </source>
</reference>
<evidence type="ECO:0000256" key="7">
    <source>
        <dbReference type="ARBA" id="ARBA00022692"/>
    </source>
</evidence>
<dbReference type="PIRSF" id="PIRSF000178">
    <property type="entry name" value="SDH_cyt_b560"/>
    <property type="match status" value="1"/>
</dbReference>
<dbReference type="InterPro" id="IPR014314">
    <property type="entry name" value="Succ_DH_cytb556"/>
</dbReference>
<dbReference type="InterPro" id="IPR000701">
    <property type="entry name" value="SuccDH_FuR_B_TM-su"/>
</dbReference>
<dbReference type="InterPro" id="IPR034804">
    <property type="entry name" value="SQR/QFR_C/D"/>
</dbReference>
<dbReference type="Pfam" id="PF01127">
    <property type="entry name" value="Sdh_cyt"/>
    <property type="match status" value="1"/>
</dbReference>
<evidence type="ECO:0000256" key="6">
    <source>
        <dbReference type="ARBA" id="ARBA00022617"/>
    </source>
</evidence>
<dbReference type="Proteomes" id="UP000672039">
    <property type="component" value="Chromosome"/>
</dbReference>
<dbReference type="RefSeq" id="WP_210224087.1">
    <property type="nucleotide sequence ID" value="NZ_CP072801.1"/>
</dbReference>
<evidence type="ECO:0000256" key="9">
    <source>
        <dbReference type="ARBA" id="ARBA00022989"/>
    </source>
</evidence>
<evidence type="ECO:0000256" key="5">
    <source>
        <dbReference type="ARBA" id="ARBA00020076"/>
    </source>
</evidence>
<evidence type="ECO:0000313" key="14">
    <source>
        <dbReference type="EMBL" id="QTR47851.1"/>
    </source>
</evidence>
<dbReference type="PROSITE" id="PS01001">
    <property type="entry name" value="SDH_CYT_2"/>
    <property type="match status" value="1"/>
</dbReference>
<keyword evidence="8" id="KW-0479">Metal-binding</keyword>
<evidence type="ECO:0000256" key="12">
    <source>
        <dbReference type="ARBA" id="ARBA00025912"/>
    </source>
</evidence>
<dbReference type="PANTHER" id="PTHR10978">
    <property type="entry name" value="SUCCINATE DEHYDROGENASE CYTOCHROME B560 SUBUNIT"/>
    <property type="match status" value="1"/>
</dbReference>
<gene>
    <name evidence="14" type="primary">sdhC</name>
    <name evidence="14" type="ORF">J9253_08015</name>
</gene>
<evidence type="ECO:0000256" key="4">
    <source>
        <dbReference type="ARBA" id="ARBA00007244"/>
    </source>
</evidence>
<keyword evidence="6" id="KW-0349">Heme</keyword>
<dbReference type="EMBL" id="CP072801">
    <property type="protein sequence ID" value="QTR47851.1"/>
    <property type="molecule type" value="Genomic_DNA"/>
</dbReference>
<name>A0ABX7WX31_9GAMM</name>
<evidence type="ECO:0000256" key="10">
    <source>
        <dbReference type="ARBA" id="ARBA00023004"/>
    </source>
</evidence>
<keyword evidence="15" id="KW-1185">Reference proteome</keyword>
<comment type="subcellular location">
    <subcellularLocation>
        <location evidence="3">Membrane</location>
        <topology evidence="3">Multi-pass membrane protein</topology>
    </subcellularLocation>
</comment>
<comment type="similarity">
    <text evidence="4">Belongs to the cytochrome b560 family.</text>
</comment>
<organism evidence="14 15">
    <name type="scientific">Thiothrix litoralis</name>
    <dbReference type="NCBI Taxonomy" id="2891210"/>
    <lineage>
        <taxon>Bacteria</taxon>
        <taxon>Pseudomonadati</taxon>
        <taxon>Pseudomonadota</taxon>
        <taxon>Gammaproteobacteria</taxon>
        <taxon>Thiotrichales</taxon>
        <taxon>Thiotrichaceae</taxon>
        <taxon>Thiothrix</taxon>
    </lineage>
</organism>
<proteinExistence type="inferred from homology"/>
<dbReference type="NCBIfam" id="TIGR02970">
    <property type="entry name" value="succ_dehyd_cytB"/>
    <property type="match status" value="1"/>
</dbReference>
<dbReference type="SUPFAM" id="SSF81343">
    <property type="entry name" value="Fumarate reductase respiratory complex transmembrane subunits"/>
    <property type="match status" value="1"/>
</dbReference>
<comment type="subunit">
    <text evidence="12">Part of an enzyme complex containing four subunits: a flavoprotein, an iron-sulfur protein, plus two membrane-anchoring proteins, SdhC and SdhD. The complex can form homotrimers.</text>
</comment>
<keyword evidence="7 13" id="KW-0812">Transmembrane</keyword>
<comment type="function">
    <text evidence="2">Membrane-anchoring subunit of succinate dehydrogenase (SDH).</text>
</comment>
<keyword evidence="10" id="KW-0408">Iron</keyword>
<feature type="transmembrane region" description="Helical" evidence="13">
    <location>
        <begin position="103"/>
        <end position="124"/>
    </location>
</feature>
<evidence type="ECO:0000256" key="1">
    <source>
        <dbReference type="ARBA" id="ARBA00001971"/>
    </source>
</evidence>
<evidence type="ECO:0000256" key="13">
    <source>
        <dbReference type="SAM" id="Phobius"/>
    </source>
</evidence>
<accession>A0ABX7WX31</accession>
<evidence type="ECO:0000256" key="8">
    <source>
        <dbReference type="ARBA" id="ARBA00022723"/>
    </source>
</evidence>
<dbReference type="InterPro" id="IPR018495">
    <property type="entry name" value="Succ_DH_cyt_bsu_CS"/>
</dbReference>
<evidence type="ECO:0000313" key="15">
    <source>
        <dbReference type="Proteomes" id="UP000672039"/>
    </source>
</evidence>
<evidence type="ECO:0000256" key="11">
    <source>
        <dbReference type="ARBA" id="ARBA00023136"/>
    </source>
</evidence>
<feature type="transmembrane region" description="Helical" evidence="13">
    <location>
        <begin position="26"/>
        <end position="47"/>
    </location>
</feature>
<dbReference type="PANTHER" id="PTHR10978:SF5">
    <property type="entry name" value="SUCCINATE DEHYDROGENASE CYTOCHROME B560 SUBUNIT, MITOCHONDRIAL"/>
    <property type="match status" value="1"/>
</dbReference>
<evidence type="ECO:0000256" key="3">
    <source>
        <dbReference type="ARBA" id="ARBA00004141"/>
    </source>
</evidence>
<keyword evidence="9 13" id="KW-1133">Transmembrane helix</keyword>
<dbReference type="CDD" id="cd03499">
    <property type="entry name" value="SQR_TypeC_SdhC"/>
    <property type="match status" value="1"/>
</dbReference>
<dbReference type="PROSITE" id="PS01000">
    <property type="entry name" value="SDH_CYT_1"/>
    <property type="match status" value="1"/>
</dbReference>
<protein>
    <recommendedName>
        <fullName evidence="5">Succinate dehydrogenase cytochrome b556 subunit</fullName>
    </recommendedName>
</protein>
<dbReference type="Gene3D" id="1.20.1300.10">
    <property type="entry name" value="Fumarate reductase/succinate dehydrogenase, transmembrane subunit"/>
    <property type="match status" value="1"/>
</dbReference>
<sequence length="125" mass="13657">MKTANKRPLSPHLQVYKPQITSVLSILHRVTGAALAVGTLLVVYWLAAIAGGEESFNTANAIFGSWLGQLMLFGWSWALFYHLANGIRHLVWDAGFGFELPTVYLGGKITVAASFVLTILLWLVA</sequence>